<evidence type="ECO:0000313" key="7">
    <source>
        <dbReference type="EMBL" id="MCC2222071.1"/>
    </source>
</evidence>
<dbReference type="Gene3D" id="3.40.50.150">
    <property type="entry name" value="Vaccinia Virus protein VP39"/>
    <property type="match status" value="1"/>
</dbReference>
<evidence type="ECO:0000313" key="8">
    <source>
        <dbReference type="Proteomes" id="UP001198200"/>
    </source>
</evidence>
<evidence type="ECO:0000256" key="5">
    <source>
        <dbReference type="PROSITE-ProRule" id="PRU10015"/>
    </source>
</evidence>
<dbReference type="InterPro" id="IPR010280">
    <property type="entry name" value="U5_MeTrfase_fam"/>
</dbReference>
<feature type="binding site" evidence="4">
    <location>
        <position position="318"/>
    </location>
    <ligand>
        <name>S-adenosyl-L-methionine</name>
        <dbReference type="ChEBI" id="CHEBI:59789"/>
    </ligand>
</feature>
<dbReference type="RefSeq" id="WP_227100393.1">
    <property type="nucleotide sequence ID" value="NZ_JAJEQN010000026.1"/>
</dbReference>
<feature type="active site" description="Nucleophile" evidence="4">
    <location>
        <position position="411"/>
    </location>
</feature>
<protein>
    <submittedName>
        <fullName evidence="7">23S rRNA (Uracil(1939)-C(5))-methyltransferase RlmD</fullName>
        <ecNumber evidence="7">2.1.1.190</ecNumber>
    </submittedName>
</protein>
<keyword evidence="3 4" id="KW-0949">S-adenosyl-L-methionine</keyword>
<feature type="binding site" evidence="4">
    <location>
        <position position="384"/>
    </location>
    <ligand>
        <name>S-adenosyl-L-methionine</name>
        <dbReference type="ChEBI" id="CHEBI:59789"/>
    </ligand>
</feature>
<dbReference type="AlphaFoldDB" id="A0AAE3JCM8"/>
<dbReference type="PROSITE" id="PS51687">
    <property type="entry name" value="SAM_MT_RNA_M5U"/>
    <property type="match status" value="1"/>
</dbReference>
<dbReference type="PANTHER" id="PTHR11061:SF30">
    <property type="entry name" value="TRNA (URACIL(54)-C(5))-METHYLTRANSFERASE"/>
    <property type="match status" value="1"/>
</dbReference>
<dbReference type="PROSITE" id="PS01230">
    <property type="entry name" value="TRMA_1"/>
    <property type="match status" value="1"/>
</dbReference>
<dbReference type="InterPro" id="IPR029063">
    <property type="entry name" value="SAM-dependent_MTases_sf"/>
</dbReference>
<dbReference type="CDD" id="cd02440">
    <property type="entry name" value="AdoMet_MTases"/>
    <property type="match status" value="1"/>
</dbReference>
<dbReference type="NCBIfam" id="TIGR00479">
    <property type="entry name" value="rumA"/>
    <property type="match status" value="1"/>
</dbReference>
<dbReference type="Pfam" id="PF13847">
    <property type="entry name" value="Methyltransf_31"/>
    <property type="match status" value="1"/>
</dbReference>
<evidence type="ECO:0000259" key="6">
    <source>
        <dbReference type="Pfam" id="PF13847"/>
    </source>
</evidence>
<sequence length="454" mass="49891">MKKGEIYEGRVQEVLFPDKAIVVTDEGETAQVKYGIPGQKLRFRVKKKRKEKIEGILLEILEKSADETACLCEWAGKCGGCLYQTLPYEKQLAIKEAQIKKMLDNGGTDYTFEGIVSSPVVSGYRNKVELTFGDSYMGGPLALGMHQRGSFYDIAGIETCQIMTPDMRMAAMAVLDHFSKLNIPFYHRMRHEGVLRHLLLRSSAATGELLVAVVASSQADASTMQLAELTEKLKALPLEGSLAGVLHITNDSLADVVQSDNTEVLYGKDWITEKLLGLSFCVTLFSFFQTNSRGAELLYQTVRDYIGETNQKVIFDLYSGTGTIAQILAPVAKHVTGVEIVEEAVEAARVNAKLNGLDNCSFIAGDVLKVVDDLTEKPDLIVLDPPRDGIHPKALPKIIAFDVPTIVYVSCKPTSLVRDREVLEAAGYRMVKARAVDMFPATGGIETVALFLKK</sequence>
<keyword evidence="1 4" id="KW-0489">Methyltransferase</keyword>
<gene>
    <name evidence="7" type="primary">rlmD</name>
    <name evidence="7" type="ORF">LKD48_10550</name>
</gene>
<proteinExistence type="inferred from homology"/>
<accession>A0AAE3JCM8</accession>
<dbReference type="SUPFAM" id="SSF53335">
    <property type="entry name" value="S-adenosyl-L-methionine-dependent methyltransferases"/>
    <property type="match status" value="1"/>
</dbReference>
<dbReference type="InterPro" id="IPR012340">
    <property type="entry name" value="NA-bd_OB-fold"/>
</dbReference>
<comment type="caution">
    <text evidence="7">The sequence shown here is derived from an EMBL/GenBank/DDBJ whole genome shotgun (WGS) entry which is preliminary data.</text>
</comment>
<feature type="binding site" evidence="4">
    <location>
        <position position="339"/>
    </location>
    <ligand>
        <name>S-adenosyl-L-methionine</name>
        <dbReference type="ChEBI" id="CHEBI:59789"/>
    </ligand>
</feature>
<dbReference type="EC" id="2.1.1.190" evidence="7"/>
<comment type="similarity">
    <text evidence="4">Belongs to the class I-like SAM-binding methyltransferase superfamily. RNA M5U methyltransferase family.</text>
</comment>
<feature type="domain" description="Methyltransferase" evidence="6">
    <location>
        <begin position="311"/>
        <end position="384"/>
    </location>
</feature>
<evidence type="ECO:0000256" key="3">
    <source>
        <dbReference type="ARBA" id="ARBA00022691"/>
    </source>
</evidence>
<dbReference type="Gene3D" id="2.40.50.1070">
    <property type="match status" value="1"/>
</dbReference>
<evidence type="ECO:0000256" key="4">
    <source>
        <dbReference type="PROSITE-ProRule" id="PRU01024"/>
    </source>
</evidence>
<evidence type="ECO:0000256" key="1">
    <source>
        <dbReference type="ARBA" id="ARBA00022603"/>
    </source>
</evidence>
<dbReference type="PANTHER" id="PTHR11061">
    <property type="entry name" value="RNA M5U METHYLTRANSFERASE"/>
    <property type="match status" value="1"/>
</dbReference>
<organism evidence="7 8">
    <name type="scientific">Anthropogastromicrobium aceti</name>
    <dbReference type="NCBI Taxonomy" id="2981768"/>
    <lineage>
        <taxon>Bacteria</taxon>
        <taxon>Bacillati</taxon>
        <taxon>Bacillota</taxon>
        <taxon>Clostridia</taxon>
        <taxon>Lachnospirales</taxon>
        <taxon>Lachnospiraceae</taxon>
        <taxon>Anthropogastromicrobium</taxon>
    </lineage>
</organism>
<dbReference type="Gene3D" id="2.40.50.140">
    <property type="entry name" value="Nucleic acid-binding proteins"/>
    <property type="match status" value="1"/>
</dbReference>
<feature type="binding site" evidence="4">
    <location>
        <position position="289"/>
    </location>
    <ligand>
        <name>S-adenosyl-L-methionine</name>
        <dbReference type="ChEBI" id="CHEBI:59789"/>
    </ligand>
</feature>
<dbReference type="GO" id="GO:0032259">
    <property type="term" value="P:methylation"/>
    <property type="evidence" value="ECO:0007669"/>
    <property type="project" value="UniProtKB-KW"/>
</dbReference>
<feature type="active site" evidence="5">
    <location>
        <position position="411"/>
    </location>
</feature>
<reference evidence="7 8" key="1">
    <citation type="submission" date="2021-10" db="EMBL/GenBank/DDBJ databases">
        <title>Anaerobic single-cell dispensing facilitates the cultivation of human gut bacteria.</title>
        <authorList>
            <person name="Afrizal A."/>
        </authorList>
    </citation>
    <scope>NUCLEOTIDE SEQUENCE [LARGE SCALE GENOMIC DNA]</scope>
    <source>
        <strain evidence="7 8">CLA-AA-H224</strain>
    </source>
</reference>
<dbReference type="Proteomes" id="UP001198200">
    <property type="component" value="Unassembled WGS sequence"/>
</dbReference>
<evidence type="ECO:0000256" key="2">
    <source>
        <dbReference type="ARBA" id="ARBA00022679"/>
    </source>
</evidence>
<dbReference type="InterPro" id="IPR025714">
    <property type="entry name" value="Methyltranfer_dom"/>
</dbReference>
<dbReference type="GO" id="GO:0008173">
    <property type="term" value="F:RNA methyltransferase activity"/>
    <property type="evidence" value="ECO:0007669"/>
    <property type="project" value="InterPro"/>
</dbReference>
<keyword evidence="2 4" id="KW-0808">Transferase</keyword>
<name>A0AAE3JCM8_9FIRM</name>
<keyword evidence="8" id="KW-1185">Reference proteome</keyword>
<dbReference type="InterPro" id="IPR030390">
    <property type="entry name" value="MeTrfase_TrmA_AS"/>
</dbReference>
<dbReference type="GO" id="GO:0006396">
    <property type="term" value="P:RNA processing"/>
    <property type="evidence" value="ECO:0007669"/>
    <property type="project" value="InterPro"/>
</dbReference>
<dbReference type="EMBL" id="JAJEQN010000026">
    <property type="protein sequence ID" value="MCC2222071.1"/>
    <property type="molecule type" value="Genomic_DNA"/>
</dbReference>